<gene>
    <name evidence="1" type="ORF">TCM_020535</name>
</gene>
<dbReference type="HOGENOM" id="CLU_1689871_0_0_1"/>
<dbReference type="EMBL" id="CM001882">
    <property type="protein sequence ID" value="EOY05561.1"/>
    <property type="molecule type" value="Genomic_DNA"/>
</dbReference>
<name>A0A061EL28_THECC</name>
<protein>
    <submittedName>
        <fullName evidence="1">Uncharacterized protein</fullName>
    </submittedName>
</protein>
<dbReference type="Proteomes" id="UP000026915">
    <property type="component" value="Chromosome 4"/>
</dbReference>
<dbReference type="Gramene" id="EOY05561">
    <property type="protein sequence ID" value="EOY05561"/>
    <property type="gene ID" value="TCM_020535"/>
</dbReference>
<dbReference type="InParanoid" id="A0A061EL28"/>
<dbReference type="AlphaFoldDB" id="A0A061EL28"/>
<sequence>MKTQAFNLEASCQIHRVESSDIKPSVRKSSNKFRNLDAIHYPSGNTLSLSNNLELASSYAELAKVVLTRLYHFKLQRQLSKGTNLDGFNNIGSEGGLVEWQLKLLNPSRTSKLSTMIFHLPWGLAQVIHMLESIPNADPCSLYEGKYNLTSLLPKF</sequence>
<accession>A0A061EL28</accession>
<evidence type="ECO:0000313" key="1">
    <source>
        <dbReference type="EMBL" id="EOY05561.1"/>
    </source>
</evidence>
<reference evidence="1 2" key="1">
    <citation type="journal article" date="2013" name="Genome Biol.">
        <title>The genome sequence of the most widely cultivated cacao type and its use to identify candidate genes regulating pod color.</title>
        <authorList>
            <person name="Motamayor J.C."/>
            <person name="Mockaitis K."/>
            <person name="Schmutz J."/>
            <person name="Haiminen N."/>
            <person name="Iii D.L."/>
            <person name="Cornejo O."/>
            <person name="Findley S.D."/>
            <person name="Zheng P."/>
            <person name="Utro F."/>
            <person name="Royaert S."/>
            <person name="Saski C."/>
            <person name="Jenkins J."/>
            <person name="Podicheti R."/>
            <person name="Zhao M."/>
            <person name="Scheffler B.E."/>
            <person name="Stack J.C."/>
            <person name="Feltus F.A."/>
            <person name="Mustiga G.M."/>
            <person name="Amores F."/>
            <person name="Phillips W."/>
            <person name="Marelli J.P."/>
            <person name="May G.D."/>
            <person name="Shapiro H."/>
            <person name="Ma J."/>
            <person name="Bustamante C.D."/>
            <person name="Schnell R.J."/>
            <person name="Main D."/>
            <person name="Gilbert D."/>
            <person name="Parida L."/>
            <person name="Kuhn D.N."/>
        </authorList>
    </citation>
    <scope>NUCLEOTIDE SEQUENCE [LARGE SCALE GENOMIC DNA]</scope>
    <source>
        <strain evidence="2">cv. Matina 1-6</strain>
    </source>
</reference>
<keyword evidence="2" id="KW-1185">Reference proteome</keyword>
<proteinExistence type="predicted"/>
<organism evidence="1 2">
    <name type="scientific">Theobroma cacao</name>
    <name type="common">Cacao</name>
    <name type="synonym">Cocoa</name>
    <dbReference type="NCBI Taxonomy" id="3641"/>
    <lineage>
        <taxon>Eukaryota</taxon>
        <taxon>Viridiplantae</taxon>
        <taxon>Streptophyta</taxon>
        <taxon>Embryophyta</taxon>
        <taxon>Tracheophyta</taxon>
        <taxon>Spermatophyta</taxon>
        <taxon>Magnoliopsida</taxon>
        <taxon>eudicotyledons</taxon>
        <taxon>Gunneridae</taxon>
        <taxon>Pentapetalae</taxon>
        <taxon>rosids</taxon>
        <taxon>malvids</taxon>
        <taxon>Malvales</taxon>
        <taxon>Malvaceae</taxon>
        <taxon>Byttnerioideae</taxon>
        <taxon>Theobroma</taxon>
    </lineage>
</organism>
<evidence type="ECO:0000313" key="2">
    <source>
        <dbReference type="Proteomes" id="UP000026915"/>
    </source>
</evidence>